<comment type="similarity">
    <text evidence="2">Belongs to the ABC-2 integral membrane protein family.</text>
</comment>
<name>A0A6N9VE96_STRMI</name>
<keyword evidence="5 7" id="KW-1133">Transmembrane helix</keyword>
<keyword evidence="6 7" id="KW-0472">Membrane</keyword>
<dbReference type="Proteomes" id="UP000471648">
    <property type="component" value="Unassembled WGS sequence"/>
</dbReference>
<evidence type="ECO:0000313" key="10">
    <source>
        <dbReference type="Proteomes" id="UP000471648"/>
    </source>
</evidence>
<comment type="subcellular location">
    <subcellularLocation>
        <location evidence="1">Cell membrane</location>
        <topology evidence="1">Multi-pass membrane protein</topology>
    </subcellularLocation>
</comment>
<dbReference type="GO" id="GO:0140359">
    <property type="term" value="F:ABC-type transporter activity"/>
    <property type="evidence" value="ECO:0007669"/>
    <property type="project" value="InterPro"/>
</dbReference>
<sequence>GGAAELALSAGLTLFISFSLGWAFIAAGAWLRRAEPLQNLALIVIFPLMFASSAYVPVEDLPAWLGAVASVNPLTYAIDATRALALDVPGLD</sequence>
<dbReference type="Pfam" id="PF01061">
    <property type="entry name" value="ABC2_membrane"/>
    <property type="match status" value="1"/>
</dbReference>
<dbReference type="InterPro" id="IPR051328">
    <property type="entry name" value="T7SS_ABC-Transporter"/>
</dbReference>
<feature type="non-terminal residue" evidence="9">
    <location>
        <position position="1"/>
    </location>
</feature>
<evidence type="ECO:0000256" key="2">
    <source>
        <dbReference type="ARBA" id="ARBA00007783"/>
    </source>
</evidence>
<evidence type="ECO:0000256" key="4">
    <source>
        <dbReference type="ARBA" id="ARBA00022692"/>
    </source>
</evidence>
<proteinExistence type="inferred from homology"/>
<evidence type="ECO:0000256" key="7">
    <source>
        <dbReference type="SAM" id="Phobius"/>
    </source>
</evidence>
<feature type="domain" description="ABC-2 type transporter transmembrane" evidence="8">
    <location>
        <begin position="9"/>
        <end position="84"/>
    </location>
</feature>
<comment type="caution">
    <text evidence="9">The sequence shown here is derived from an EMBL/GenBank/DDBJ whole genome shotgun (WGS) entry which is preliminary data.</text>
</comment>
<evidence type="ECO:0000256" key="3">
    <source>
        <dbReference type="ARBA" id="ARBA00022475"/>
    </source>
</evidence>
<dbReference type="RefSeq" id="WP_164358488.1">
    <property type="nucleotide sequence ID" value="NZ_JAAGME010001197.1"/>
</dbReference>
<dbReference type="PANTHER" id="PTHR43077">
    <property type="entry name" value="TRANSPORT PERMEASE YVFS-RELATED"/>
    <property type="match status" value="1"/>
</dbReference>
<keyword evidence="3" id="KW-1003">Cell membrane</keyword>
<dbReference type="AlphaFoldDB" id="A0A6N9VE96"/>
<reference evidence="9 10" key="1">
    <citation type="submission" date="2020-01" db="EMBL/GenBank/DDBJ databases">
        <title>Insect and environment-associated Actinomycetes.</title>
        <authorList>
            <person name="Currrie C."/>
            <person name="Chevrette M."/>
            <person name="Carlson C."/>
            <person name="Stubbendieck R."/>
            <person name="Wendt-Pienkowski E."/>
        </authorList>
    </citation>
    <scope>NUCLEOTIDE SEQUENCE [LARGE SCALE GENOMIC DNA]</scope>
    <source>
        <strain evidence="9 10">SID14438</strain>
    </source>
</reference>
<protein>
    <submittedName>
        <fullName evidence="9">ABC transporter permease</fullName>
    </submittedName>
</protein>
<dbReference type="EMBL" id="JAAGME010001197">
    <property type="protein sequence ID" value="NEB71033.1"/>
    <property type="molecule type" value="Genomic_DNA"/>
</dbReference>
<feature type="non-terminal residue" evidence="9">
    <location>
        <position position="92"/>
    </location>
</feature>
<evidence type="ECO:0000256" key="6">
    <source>
        <dbReference type="ARBA" id="ARBA00023136"/>
    </source>
</evidence>
<gene>
    <name evidence="9" type="ORF">G3I39_28810</name>
</gene>
<feature type="transmembrane region" description="Helical" evidence="7">
    <location>
        <begin position="6"/>
        <end position="31"/>
    </location>
</feature>
<accession>A0A6N9VE96</accession>
<dbReference type="PANTHER" id="PTHR43077:SF8">
    <property type="entry name" value="DOXORUBICIN RESISTANCE ABC TRANSPORTER PERMEASE PROTEIN DRRB"/>
    <property type="match status" value="1"/>
</dbReference>
<keyword evidence="4 7" id="KW-0812">Transmembrane</keyword>
<organism evidence="9 10">
    <name type="scientific">Streptomyces microflavus</name>
    <name type="common">Streptomyces lipmanii</name>
    <dbReference type="NCBI Taxonomy" id="1919"/>
    <lineage>
        <taxon>Bacteria</taxon>
        <taxon>Bacillati</taxon>
        <taxon>Actinomycetota</taxon>
        <taxon>Actinomycetes</taxon>
        <taxon>Kitasatosporales</taxon>
        <taxon>Streptomycetaceae</taxon>
        <taxon>Streptomyces</taxon>
    </lineage>
</organism>
<dbReference type="GO" id="GO:0005886">
    <property type="term" value="C:plasma membrane"/>
    <property type="evidence" value="ECO:0007669"/>
    <property type="project" value="UniProtKB-SubCell"/>
</dbReference>
<dbReference type="InterPro" id="IPR013525">
    <property type="entry name" value="ABC2_TM"/>
</dbReference>
<evidence type="ECO:0000256" key="5">
    <source>
        <dbReference type="ARBA" id="ARBA00022989"/>
    </source>
</evidence>
<feature type="transmembrane region" description="Helical" evidence="7">
    <location>
        <begin position="40"/>
        <end position="58"/>
    </location>
</feature>
<evidence type="ECO:0000259" key="8">
    <source>
        <dbReference type="Pfam" id="PF01061"/>
    </source>
</evidence>
<evidence type="ECO:0000313" key="9">
    <source>
        <dbReference type="EMBL" id="NEB71033.1"/>
    </source>
</evidence>
<evidence type="ECO:0000256" key="1">
    <source>
        <dbReference type="ARBA" id="ARBA00004651"/>
    </source>
</evidence>